<dbReference type="KEGG" id="tng:GSTEN00030332G001"/>
<dbReference type="EMBL" id="CAAE01015003">
    <property type="protein sequence ID" value="CAG09142.1"/>
    <property type="molecule type" value="Genomic_DNA"/>
</dbReference>
<dbReference type="AlphaFoldDB" id="Q4RR40"/>
<protein>
    <submittedName>
        <fullName evidence="2">(spotted green pufferfish) hypothetical protein</fullName>
    </submittedName>
</protein>
<proteinExistence type="predicted"/>
<feature type="region of interest" description="Disordered" evidence="1">
    <location>
        <begin position="75"/>
        <end position="107"/>
    </location>
</feature>
<reference evidence="2" key="2">
    <citation type="submission" date="2004-02" db="EMBL/GenBank/DDBJ databases">
        <authorList>
            <consortium name="Genoscope"/>
            <consortium name="Whitehead Institute Centre for Genome Research"/>
        </authorList>
    </citation>
    <scope>NUCLEOTIDE SEQUENCE</scope>
</reference>
<reference evidence="2" key="1">
    <citation type="journal article" date="2004" name="Nature">
        <title>Genome duplication in the teleost fish Tetraodon nigroviridis reveals the early vertebrate proto-karyotype.</title>
        <authorList>
            <person name="Jaillon O."/>
            <person name="Aury J.-M."/>
            <person name="Brunet F."/>
            <person name="Petit J.-L."/>
            <person name="Stange-Thomann N."/>
            <person name="Mauceli E."/>
            <person name="Bouneau L."/>
            <person name="Fischer C."/>
            <person name="Ozouf-Costaz C."/>
            <person name="Bernot A."/>
            <person name="Nicaud S."/>
            <person name="Jaffe D."/>
            <person name="Fisher S."/>
            <person name="Lutfalla G."/>
            <person name="Dossat C."/>
            <person name="Segurens B."/>
            <person name="Dasilva C."/>
            <person name="Salanoubat M."/>
            <person name="Levy M."/>
            <person name="Boudet N."/>
            <person name="Castellano S."/>
            <person name="Anthouard V."/>
            <person name="Jubin C."/>
            <person name="Castelli V."/>
            <person name="Katinka M."/>
            <person name="Vacherie B."/>
            <person name="Biemont C."/>
            <person name="Skalli Z."/>
            <person name="Cattolico L."/>
            <person name="Poulain J."/>
            <person name="De Berardinis V."/>
            <person name="Cruaud C."/>
            <person name="Duprat S."/>
            <person name="Brottier P."/>
            <person name="Coutanceau J.-P."/>
            <person name="Gouzy J."/>
            <person name="Parra G."/>
            <person name="Lardier G."/>
            <person name="Chapple C."/>
            <person name="McKernan K.J."/>
            <person name="McEwan P."/>
            <person name="Bosak S."/>
            <person name="Kellis M."/>
            <person name="Volff J.-N."/>
            <person name="Guigo R."/>
            <person name="Zody M.C."/>
            <person name="Mesirov J."/>
            <person name="Lindblad-Toh K."/>
            <person name="Birren B."/>
            <person name="Nusbaum C."/>
            <person name="Kahn D."/>
            <person name="Robinson-Rechavi M."/>
            <person name="Laudet V."/>
            <person name="Schachter V."/>
            <person name="Quetier F."/>
            <person name="Saurin W."/>
            <person name="Scarpelli C."/>
            <person name="Wincker P."/>
            <person name="Lander E.S."/>
            <person name="Weissenbach J."/>
            <person name="Roest Crollius H."/>
        </authorList>
    </citation>
    <scope>NUCLEOTIDE SEQUENCE [LARGE SCALE GENOMIC DNA]</scope>
</reference>
<comment type="caution">
    <text evidence="2">The sequence shown here is derived from an EMBL/GenBank/DDBJ whole genome shotgun (WGS) entry which is preliminary data.</text>
</comment>
<sequence>MHPDSSAESESSSSCTASPGGDTPGRSQQPPPDSLSSSVDSTKDVGVDAFVPTVTVISSSQDLRWMVQPAVITAVSASSARQKSKSQTAAAHKAKPCNRKGHKEKVR</sequence>
<evidence type="ECO:0000313" key="2">
    <source>
        <dbReference type="EMBL" id="CAG09142.1"/>
    </source>
</evidence>
<accession>Q4RR40</accession>
<feature type="compositionally biased region" description="Basic residues" evidence="1">
    <location>
        <begin position="92"/>
        <end position="107"/>
    </location>
</feature>
<feature type="compositionally biased region" description="Low complexity" evidence="1">
    <location>
        <begin position="1"/>
        <end position="18"/>
    </location>
</feature>
<dbReference type="OrthoDB" id="9950370at2759"/>
<name>Q4RR40_TETNG</name>
<feature type="region of interest" description="Disordered" evidence="1">
    <location>
        <begin position="1"/>
        <end position="41"/>
    </location>
</feature>
<feature type="compositionally biased region" description="Low complexity" evidence="1">
    <location>
        <begin position="76"/>
        <end position="91"/>
    </location>
</feature>
<gene>
    <name evidence="2" type="ORF">GSTENG00030332001</name>
</gene>
<organism evidence="2">
    <name type="scientific">Tetraodon nigroviridis</name>
    <name type="common">Spotted green pufferfish</name>
    <name type="synonym">Chelonodon nigroviridis</name>
    <dbReference type="NCBI Taxonomy" id="99883"/>
    <lineage>
        <taxon>Eukaryota</taxon>
        <taxon>Metazoa</taxon>
        <taxon>Chordata</taxon>
        <taxon>Craniata</taxon>
        <taxon>Vertebrata</taxon>
        <taxon>Euteleostomi</taxon>
        <taxon>Actinopterygii</taxon>
        <taxon>Neopterygii</taxon>
        <taxon>Teleostei</taxon>
        <taxon>Neoteleostei</taxon>
        <taxon>Acanthomorphata</taxon>
        <taxon>Eupercaria</taxon>
        <taxon>Tetraodontiformes</taxon>
        <taxon>Tetradontoidea</taxon>
        <taxon>Tetraodontidae</taxon>
        <taxon>Tetraodon</taxon>
    </lineage>
</organism>
<evidence type="ECO:0000256" key="1">
    <source>
        <dbReference type="SAM" id="MobiDB-lite"/>
    </source>
</evidence>